<feature type="region of interest" description="Disordered" evidence="1">
    <location>
        <begin position="1"/>
        <end position="68"/>
    </location>
</feature>
<name>A0A9N9HCH0_9GLOM</name>
<feature type="non-terminal residue" evidence="2">
    <location>
        <position position="588"/>
    </location>
</feature>
<feature type="compositionally biased region" description="Low complexity" evidence="1">
    <location>
        <begin position="1"/>
        <end position="13"/>
    </location>
</feature>
<sequence length="588" mass="66780">MEQQQQYLSSPQQKEPTCASLTPNYQNTDSDLTNAMILQQHHQQPSKASLDFGPQDSTSTSKEDSTLRFEEEITDTWWQDFLEKQFGSSSALIHSDGNSNASMPTYKSMSASEQNKAPMDFGCYIYHSSMHQPIPMNESTMGEETLITLSETKDKSYSNVTSESASTYGATSELTSGQWSPNKVLLSSYTMQDTQLDGNKQHYPKVNLQHTPLAATDQILQAPTEAMATWIMPTMTIMTASPGSQSQPEEIPPATQSASPQTMEKQQSTYLVEESNWNPQQNSNIAQMDSQSTLAISRMKKESGQPLTQETTLNKYPNTTTQTPYWNGEMEAEATLLILQQLMNQQPPYIESRNQTTSVTGENWSPYTTPTLTTKGKQSQTLSQPEIPLCQKSPESSDNGIEIQVNPDKAISTVYNPLSTDLSTLLGDKTWTNDEAYGIEGRMDMTMEGMIPIANPILNTTANWTRTHNAVRTFKEEEEFLVNEESRTELEKRMKKDIQMFRGKNYDRILAYFWGREIVKKYHVSVAAWKIFGQYWRKVCIKTYQLYQNIEEDMESDQYPSRKISRMTQAAIKAKNKKRRVIKALRQK</sequence>
<keyword evidence="3" id="KW-1185">Reference proteome</keyword>
<proteinExistence type="predicted"/>
<feature type="region of interest" description="Disordered" evidence="1">
    <location>
        <begin position="300"/>
        <end position="320"/>
    </location>
</feature>
<feature type="region of interest" description="Disordered" evidence="1">
    <location>
        <begin position="240"/>
        <end position="267"/>
    </location>
</feature>
<feature type="compositionally biased region" description="Polar residues" evidence="1">
    <location>
        <begin position="305"/>
        <end position="320"/>
    </location>
</feature>
<dbReference type="OrthoDB" id="10684996at2759"/>
<feature type="region of interest" description="Disordered" evidence="1">
    <location>
        <begin position="354"/>
        <end position="398"/>
    </location>
</feature>
<evidence type="ECO:0000313" key="2">
    <source>
        <dbReference type="EMBL" id="CAG8664989.1"/>
    </source>
</evidence>
<dbReference type="AlphaFoldDB" id="A0A9N9HCH0"/>
<dbReference type="EMBL" id="CAJVPI010004081">
    <property type="protein sequence ID" value="CAG8664989.1"/>
    <property type="molecule type" value="Genomic_DNA"/>
</dbReference>
<evidence type="ECO:0000256" key="1">
    <source>
        <dbReference type="SAM" id="MobiDB-lite"/>
    </source>
</evidence>
<feature type="compositionally biased region" description="Polar residues" evidence="1">
    <location>
        <begin position="19"/>
        <end position="47"/>
    </location>
</feature>
<dbReference type="Proteomes" id="UP000789739">
    <property type="component" value="Unassembled WGS sequence"/>
</dbReference>
<protein>
    <submittedName>
        <fullName evidence="2">6251_t:CDS:1</fullName>
    </submittedName>
</protein>
<evidence type="ECO:0000313" key="3">
    <source>
        <dbReference type="Proteomes" id="UP000789739"/>
    </source>
</evidence>
<feature type="compositionally biased region" description="Polar residues" evidence="1">
    <location>
        <begin position="354"/>
        <end position="384"/>
    </location>
</feature>
<reference evidence="2" key="1">
    <citation type="submission" date="2021-06" db="EMBL/GenBank/DDBJ databases">
        <authorList>
            <person name="Kallberg Y."/>
            <person name="Tangrot J."/>
            <person name="Rosling A."/>
        </authorList>
    </citation>
    <scope>NUCLEOTIDE SEQUENCE</scope>
    <source>
        <strain evidence="2">BR232B</strain>
    </source>
</reference>
<organism evidence="2 3">
    <name type="scientific">Paraglomus brasilianum</name>
    <dbReference type="NCBI Taxonomy" id="144538"/>
    <lineage>
        <taxon>Eukaryota</taxon>
        <taxon>Fungi</taxon>
        <taxon>Fungi incertae sedis</taxon>
        <taxon>Mucoromycota</taxon>
        <taxon>Glomeromycotina</taxon>
        <taxon>Glomeromycetes</taxon>
        <taxon>Paraglomerales</taxon>
        <taxon>Paraglomeraceae</taxon>
        <taxon>Paraglomus</taxon>
    </lineage>
</organism>
<gene>
    <name evidence="2" type="ORF">PBRASI_LOCUS10995</name>
</gene>
<comment type="caution">
    <text evidence="2">The sequence shown here is derived from an EMBL/GenBank/DDBJ whole genome shotgun (WGS) entry which is preliminary data.</text>
</comment>
<accession>A0A9N9HCH0</accession>